<dbReference type="FunFam" id="3.30.70.360:FF:000001">
    <property type="entry name" value="N-acetyldiaminopimelate deacetylase"/>
    <property type="match status" value="1"/>
</dbReference>
<evidence type="ECO:0000259" key="3">
    <source>
        <dbReference type="Pfam" id="PF07687"/>
    </source>
</evidence>
<dbReference type="GO" id="GO:0019877">
    <property type="term" value="P:diaminopimelate biosynthetic process"/>
    <property type="evidence" value="ECO:0007669"/>
    <property type="project" value="UniProtKB-ARBA"/>
</dbReference>
<dbReference type="SUPFAM" id="SSF55031">
    <property type="entry name" value="Bacterial exopeptidase dimerisation domain"/>
    <property type="match status" value="1"/>
</dbReference>
<dbReference type="RefSeq" id="WP_169417601.1">
    <property type="nucleotide sequence ID" value="NZ_JABBFX010000001.1"/>
</dbReference>
<gene>
    <name evidence="4" type="ORF">HHL11_06485</name>
</gene>
<keyword evidence="1 4" id="KW-0378">Hydrolase</keyword>
<dbReference type="Pfam" id="PF07687">
    <property type="entry name" value="M20_dimer"/>
    <property type="match status" value="1"/>
</dbReference>
<keyword evidence="5" id="KW-1185">Reference proteome</keyword>
<reference evidence="4 5" key="1">
    <citation type="submission" date="2020-04" db="EMBL/GenBank/DDBJ databases">
        <title>Ramlibacter sp. G-1-2-2 isolated from soil.</title>
        <authorList>
            <person name="Dahal R.H."/>
        </authorList>
    </citation>
    <scope>NUCLEOTIDE SEQUENCE [LARGE SCALE GENOMIC DNA]</scope>
    <source>
        <strain evidence="4 5">G-1-2-2</strain>
    </source>
</reference>
<evidence type="ECO:0000313" key="5">
    <source>
        <dbReference type="Proteomes" id="UP000541185"/>
    </source>
</evidence>
<dbReference type="EMBL" id="JABBFX010000001">
    <property type="protein sequence ID" value="NML43392.1"/>
    <property type="molecule type" value="Genomic_DNA"/>
</dbReference>
<evidence type="ECO:0000256" key="1">
    <source>
        <dbReference type="ARBA" id="ARBA00022801"/>
    </source>
</evidence>
<dbReference type="AlphaFoldDB" id="A0A848H186"/>
<dbReference type="GO" id="GO:0046872">
    <property type="term" value="F:metal ion binding"/>
    <property type="evidence" value="ECO:0007669"/>
    <property type="project" value="UniProtKB-KW"/>
</dbReference>
<sequence length="394" mass="42132">MSSAAYTRVDQLLPYEQELVAIRRHLHQHPELAFAEHGTSDFVAGKLQEWGYEVTRGIAGTGLVGTLKLGDGPRRLGLRADMDALPIQEATGAGHASLTPGRMHACGHDGHMTMLLGAARYLARRRSFSGTLNLVFQPAEERGFGSGGKVMVEAGLFERFPCDAVYAMHNHPGAPQGRFLMRSGPFTAAGDRVFVKIFGVGGHAARPHLSVDPLVAAAAIVMSLQTVVARNVDPAESAVVTVGRLRAGDALNVIPSEADLGISVRSYSPQVRALLKERITALINGIAEAHGTRAEIDYIEGYPVLVNAPEAVALAAEVARDLVGDEAVDVDFPASMGSEDFAYMLQRCPGALVRIGNGPADGGRGLHNARYDFNDSNLPYGAAFWSQLAERFLR</sequence>
<comment type="caution">
    <text evidence="4">The sequence shown here is derived from an EMBL/GenBank/DDBJ whole genome shotgun (WGS) entry which is preliminary data.</text>
</comment>
<name>A0A848H186_9BURK</name>
<dbReference type="PANTHER" id="PTHR11014">
    <property type="entry name" value="PEPTIDASE M20 FAMILY MEMBER"/>
    <property type="match status" value="1"/>
</dbReference>
<dbReference type="SUPFAM" id="SSF53187">
    <property type="entry name" value="Zn-dependent exopeptidases"/>
    <property type="match status" value="1"/>
</dbReference>
<dbReference type="PIRSF" id="PIRSF005962">
    <property type="entry name" value="Pept_M20D_amidohydro"/>
    <property type="match status" value="1"/>
</dbReference>
<proteinExistence type="predicted"/>
<dbReference type="PANTHER" id="PTHR11014:SF63">
    <property type="entry name" value="METALLOPEPTIDASE, PUTATIVE (AFU_ORTHOLOGUE AFUA_6G09600)-RELATED"/>
    <property type="match status" value="1"/>
</dbReference>
<accession>A0A848H186</accession>
<comment type="cofactor">
    <cofactor evidence="2">
        <name>Mn(2+)</name>
        <dbReference type="ChEBI" id="CHEBI:29035"/>
    </cofactor>
    <text evidence="2">The Mn(2+) ion enhances activity.</text>
</comment>
<feature type="binding site" evidence="2">
    <location>
        <position position="106"/>
    </location>
    <ligand>
        <name>Mn(2+)</name>
        <dbReference type="ChEBI" id="CHEBI:29035"/>
        <label>2</label>
    </ligand>
</feature>
<dbReference type="Pfam" id="PF01546">
    <property type="entry name" value="Peptidase_M20"/>
    <property type="match status" value="1"/>
</dbReference>
<evidence type="ECO:0000313" key="4">
    <source>
        <dbReference type="EMBL" id="NML43392.1"/>
    </source>
</evidence>
<dbReference type="NCBIfam" id="TIGR01891">
    <property type="entry name" value="amidohydrolases"/>
    <property type="match status" value="1"/>
</dbReference>
<dbReference type="GO" id="GO:0050118">
    <property type="term" value="F:N-acetyldiaminopimelate deacetylase activity"/>
    <property type="evidence" value="ECO:0007669"/>
    <property type="project" value="UniProtKB-ARBA"/>
</dbReference>
<keyword evidence="2" id="KW-0464">Manganese</keyword>
<dbReference type="InterPro" id="IPR002933">
    <property type="entry name" value="Peptidase_M20"/>
</dbReference>
<dbReference type="InterPro" id="IPR011650">
    <property type="entry name" value="Peptidase_M20_dimer"/>
</dbReference>
<dbReference type="InterPro" id="IPR036264">
    <property type="entry name" value="Bact_exopeptidase_dim_dom"/>
</dbReference>
<protein>
    <submittedName>
        <fullName evidence="4">Amidohydrolase</fullName>
    </submittedName>
</protein>
<evidence type="ECO:0000256" key="2">
    <source>
        <dbReference type="PIRSR" id="PIRSR005962-1"/>
    </source>
</evidence>
<dbReference type="Gene3D" id="3.40.630.10">
    <property type="entry name" value="Zn peptidases"/>
    <property type="match status" value="1"/>
</dbReference>
<organism evidence="4 5">
    <name type="scientific">Ramlibacter agri</name>
    <dbReference type="NCBI Taxonomy" id="2728837"/>
    <lineage>
        <taxon>Bacteria</taxon>
        <taxon>Pseudomonadati</taxon>
        <taxon>Pseudomonadota</taxon>
        <taxon>Betaproteobacteria</taxon>
        <taxon>Burkholderiales</taxon>
        <taxon>Comamonadaceae</taxon>
        <taxon>Ramlibacter</taxon>
    </lineage>
</organism>
<dbReference type="InterPro" id="IPR017439">
    <property type="entry name" value="Amidohydrolase"/>
</dbReference>
<dbReference type="CDD" id="cd05666">
    <property type="entry name" value="M20_Acy1-like"/>
    <property type="match status" value="1"/>
</dbReference>
<dbReference type="Gene3D" id="3.30.70.360">
    <property type="match status" value="1"/>
</dbReference>
<feature type="binding site" evidence="2">
    <location>
        <position position="108"/>
    </location>
    <ligand>
        <name>Mn(2+)</name>
        <dbReference type="ChEBI" id="CHEBI:29035"/>
        <label>2</label>
    </ligand>
</feature>
<feature type="domain" description="Peptidase M20 dimerisation" evidence="3">
    <location>
        <begin position="195"/>
        <end position="287"/>
    </location>
</feature>
<feature type="binding site" evidence="2">
    <location>
        <position position="367"/>
    </location>
    <ligand>
        <name>Mn(2+)</name>
        <dbReference type="ChEBI" id="CHEBI:29035"/>
        <label>2</label>
    </ligand>
</feature>
<keyword evidence="2" id="KW-0479">Metal-binding</keyword>
<dbReference type="Proteomes" id="UP000541185">
    <property type="component" value="Unassembled WGS sequence"/>
</dbReference>
<feature type="binding site" evidence="2">
    <location>
        <position position="169"/>
    </location>
    <ligand>
        <name>Mn(2+)</name>
        <dbReference type="ChEBI" id="CHEBI:29035"/>
        <label>2</label>
    </ligand>
</feature>
<feature type="binding site" evidence="2">
    <location>
        <position position="141"/>
    </location>
    <ligand>
        <name>Mn(2+)</name>
        <dbReference type="ChEBI" id="CHEBI:29035"/>
        <label>2</label>
    </ligand>
</feature>